<organism evidence="3 4">
    <name type="scientific">Oidiodendron maius (strain Zn)</name>
    <dbReference type="NCBI Taxonomy" id="913774"/>
    <lineage>
        <taxon>Eukaryota</taxon>
        <taxon>Fungi</taxon>
        <taxon>Dikarya</taxon>
        <taxon>Ascomycota</taxon>
        <taxon>Pezizomycotina</taxon>
        <taxon>Leotiomycetes</taxon>
        <taxon>Leotiomycetes incertae sedis</taxon>
        <taxon>Myxotrichaceae</taxon>
        <taxon>Oidiodendron</taxon>
    </lineage>
</organism>
<dbReference type="InParanoid" id="A0A0C3H066"/>
<sequence length="376" mass="41972">MTSTTNTVSDYRSRFKELQVSEDKKDTLIEDLLATLDSLTGHHHELKSDLDTEREARRRLQRTLRGTQPGQQRFALLIIHLDADAFIFEDNWVREPAEGGESMVSTLQEKTLEYIASLTGDSTGIEVIVKIYGDLFQLWQRYEEAGSNLGSSDLTRFFSHFNRCEPLVDFMDIGPRKESIEKKLCGVLAYYLPDDRCEHIILAVPYTSIDPILSEQASLLSSPSSPDRITIIPQRFISTRLRKSYDSLPYPTTTIFDALFTEPPHPKVRKKHTRSPPPSAPIPPPAANVPRVRIRGGQAKIRERSVSPPRPGPLLRAPSPPMAFGHSAASPPGLGLTMGTGMIGPVKWGPMQLARMPPPFQRGVMEGAGIPSLRWP</sequence>
<feature type="domain" description="DUF7923" evidence="2">
    <location>
        <begin position="76"/>
        <end position="254"/>
    </location>
</feature>
<protein>
    <recommendedName>
        <fullName evidence="2">DUF7923 domain-containing protein</fullName>
    </recommendedName>
</protein>
<evidence type="ECO:0000256" key="1">
    <source>
        <dbReference type="SAM" id="MobiDB-lite"/>
    </source>
</evidence>
<dbReference type="EMBL" id="KN832875">
    <property type="protein sequence ID" value="KIN01581.1"/>
    <property type="molecule type" value="Genomic_DNA"/>
</dbReference>
<evidence type="ECO:0000313" key="4">
    <source>
        <dbReference type="Proteomes" id="UP000054321"/>
    </source>
</evidence>
<dbReference type="HOGENOM" id="CLU_735877_0_0_1"/>
<proteinExistence type="predicted"/>
<gene>
    <name evidence="3" type="ORF">OIDMADRAFT_178915</name>
</gene>
<evidence type="ECO:0000313" key="3">
    <source>
        <dbReference type="EMBL" id="KIN01581.1"/>
    </source>
</evidence>
<dbReference type="PANTHER" id="PTHR37543:SF1">
    <property type="entry name" value="CCCH ZINC FINGER DNA BINDING PROTEIN (AFU_ORTHOLOGUE AFUA_5G12760)"/>
    <property type="match status" value="1"/>
</dbReference>
<feature type="region of interest" description="Disordered" evidence="1">
    <location>
        <begin position="263"/>
        <end position="331"/>
    </location>
</feature>
<dbReference type="OrthoDB" id="2270193at2759"/>
<dbReference type="STRING" id="913774.A0A0C3H066"/>
<dbReference type="Proteomes" id="UP000054321">
    <property type="component" value="Unassembled WGS sequence"/>
</dbReference>
<name>A0A0C3H066_OIDMZ</name>
<accession>A0A0C3H066</accession>
<keyword evidence="4" id="KW-1185">Reference proteome</keyword>
<feature type="compositionally biased region" description="Pro residues" evidence="1">
    <location>
        <begin position="275"/>
        <end position="287"/>
    </location>
</feature>
<evidence type="ECO:0000259" key="2">
    <source>
        <dbReference type="Pfam" id="PF25540"/>
    </source>
</evidence>
<reference evidence="3 4" key="1">
    <citation type="submission" date="2014-04" db="EMBL/GenBank/DDBJ databases">
        <authorList>
            <consortium name="DOE Joint Genome Institute"/>
            <person name="Kuo A."/>
            <person name="Martino E."/>
            <person name="Perotto S."/>
            <person name="Kohler A."/>
            <person name="Nagy L.G."/>
            <person name="Floudas D."/>
            <person name="Copeland A."/>
            <person name="Barry K.W."/>
            <person name="Cichocki N."/>
            <person name="Veneault-Fourrey C."/>
            <person name="LaButti K."/>
            <person name="Lindquist E.A."/>
            <person name="Lipzen A."/>
            <person name="Lundell T."/>
            <person name="Morin E."/>
            <person name="Murat C."/>
            <person name="Sun H."/>
            <person name="Tunlid A."/>
            <person name="Henrissat B."/>
            <person name="Grigoriev I.V."/>
            <person name="Hibbett D.S."/>
            <person name="Martin F."/>
            <person name="Nordberg H.P."/>
            <person name="Cantor M.N."/>
            <person name="Hua S.X."/>
        </authorList>
    </citation>
    <scope>NUCLEOTIDE SEQUENCE [LARGE SCALE GENOMIC DNA]</scope>
    <source>
        <strain evidence="3 4">Zn</strain>
    </source>
</reference>
<reference evidence="4" key="2">
    <citation type="submission" date="2015-01" db="EMBL/GenBank/DDBJ databases">
        <title>Evolutionary Origins and Diversification of the Mycorrhizal Mutualists.</title>
        <authorList>
            <consortium name="DOE Joint Genome Institute"/>
            <consortium name="Mycorrhizal Genomics Consortium"/>
            <person name="Kohler A."/>
            <person name="Kuo A."/>
            <person name="Nagy L.G."/>
            <person name="Floudas D."/>
            <person name="Copeland A."/>
            <person name="Barry K.W."/>
            <person name="Cichocki N."/>
            <person name="Veneault-Fourrey C."/>
            <person name="LaButti K."/>
            <person name="Lindquist E.A."/>
            <person name="Lipzen A."/>
            <person name="Lundell T."/>
            <person name="Morin E."/>
            <person name="Murat C."/>
            <person name="Riley R."/>
            <person name="Ohm R."/>
            <person name="Sun H."/>
            <person name="Tunlid A."/>
            <person name="Henrissat B."/>
            <person name="Grigoriev I.V."/>
            <person name="Hibbett D.S."/>
            <person name="Martin F."/>
        </authorList>
    </citation>
    <scope>NUCLEOTIDE SEQUENCE [LARGE SCALE GENOMIC DNA]</scope>
    <source>
        <strain evidence="4">Zn</strain>
    </source>
</reference>
<dbReference type="Pfam" id="PF25540">
    <property type="entry name" value="DUF7923"/>
    <property type="match status" value="1"/>
</dbReference>
<dbReference type="PANTHER" id="PTHR37543">
    <property type="entry name" value="CCCH ZINC FINGER DNA BINDING PROTEIN (AFU_ORTHOLOGUE AFUA_5G12760)"/>
    <property type="match status" value="1"/>
</dbReference>
<dbReference type="InterPro" id="IPR057683">
    <property type="entry name" value="DUF7923"/>
</dbReference>
<dbReference type="AlphaFoldDB" id="A0A0C3H066"/>